<name>A0A7C9DNC7_OPUST</name>
<reference evidence="1" key="2">
    <citation type="submission" date="2020-07" db="EMBL/GenBank/DDBJ databases">
        <authorList>
            <person name="Vera ALvarez R."/>
            <person name="Arias-Moreno D.M."/>
            <person name="Jimenez-Jacinto V."/>
            <person name="Jimenez-Bremont J.F."/>
            <person name="Swaminathan K."/>
            <person name="Moose S.P."/>
            <person name="Guerrero-Gonzalez M.L."/>
            <person name="Marino-Ramirez L."/>
            <person name="Landsman D."/>
            <person name="Rodriguez-Kessler M."/>
            <person name="Delgado-Sanchez P."/>
        </authorList>
    </citation>
    <scope>NUCLEOTIDE SEQUENCE</scope>
    <source>
        <tissue evidence="1">Cladode</tissue>
    </source>
</reference>
<dbReference type="EMBL" id="GISG01149269">
    <property type="protein sequence ID" value="MBA4647122.1"/>
    <property type="molecule type" value="Transcribed_RNA"/>
</dbReference>
<dbReference type="AlphaFoldDB" id="A0A7C9DNC7"/>
<organism evidence="1">
    <name type="scientific">Opuntia streptacantha</name>
    <name type="common">Prickly pear cactus</name>
    <name type="synonym">Opuntia cardona</name>
    <dbReference type="NCBI Taxonomy" id="393608"/>
    <lineage>
        <taxon>Eukaryota</taxon>
        <taxon>Viridiplantae</taxon>
        <taxon>Streptophyta</taxon>
        <taxon>Embryophyta</taxon>
        <taxon>Tracheophyta</taxon>
        <taxon>Spermatophyta</taxon>
        <taxon>Magnoliopsida</taxon>
        <taxon>eudicotyledons</taxon>
        <taxon>Gunneridae</taxon>
        <taxon>Pentapetalae</taxon>
        <taxon>Caryophyllales</taxon>
        <taxon>Cactineae</taxon>
        <taxon>Cactaceae</taxon>
        <taxon>Opuntioideae</taxon>
        <taxon>Opuntia</taxon>
    </lineage>
</organism>
<accession>A0A7C9DNC7</accession>
<sequence length="103" mass="11420">MSGSEIELDLPAIRALGTRFKLTEVFLRGDGCSSVIRQASSLPKHIRFKYDSDDDNVEGSNGEISLNETMEDSIVMEDDDLIQQMSALGLPFSFQTSKQVSKM</sequence>
<protein>
    <submittedName>
        <fullName evidence="1">Uncharacterized protein</fullName>
    </submittedName>
</protein>
<evidence type="ECO:0000313" key="1">
    <source>
        <dbReference type="EMBL" id="MBA4647122.1"/>
    </source>
</evidence>
<proteinExistence type="predicted"/>
<reference evidence="1" key="1">
    <citation type="journal article" date="2013" name="J. Plant Res.">
        <title>Effect of fungi and light on seed germination of three Opuntia species from semiarid lands of central Mexico.</title>
        <authorList>
            <person name="Delgado-Sanchez P."/>
            <person name="Jimenez-Bremont J.F."/>
            <person name="Guerrero-Gonzalez Mde L."/>
            <person name="Flores J."/>
        </authorList>
    </citation>
    <scope>NUCLEOTIDE SEQUENCE</scope>
    <source>
        <tissue evidence="1">Cladode</tissue>
    </source>
</reference>